<evidence type="ECO:0000259" key="8">
    <source>
        <dbReference type="PROSITE" id="PS51085"/>
    </source>
</evidence>
<dbReference type="GO" id="GO:0016491">
    <property type="term" value="F:oxidoreductase activity"/>
    <property type="evidence" value="ECO:0007669"/>
    <property type="project" value="UniProtKB-KW"/>
</dbReference>
<dbReference type="InterPro" id="IPR039261">
    <property type="entry name" value="FNR_nucleotide-bd"/>
</dbReference>
<dbReference type="InterPro" id="IPR012675">
    <property type="entry name" value="Beta-grasp_dom_sf"/>
</dbReference>
<sequence length="328" mass="34485">MTDTTGPDTGEGGDAVPLELLVHRMTWEADGVLSLELVHPDGKPLPAWAPGAHLDVSSGGHTRQYSLCGDPRDTDRYRIGVLDEPGSRGGSRHIHTALRPGHTVTVHGPRNHFALEAAERYVFLAGGIGITPILAMAREAERGGVPYTLVHGGRTRTSMAFGAELEALRGGTVRCVPQDEQGHIDLRAALGQLSEGTLVYCCGPEGLLAAVAEACPAAQLRLERFAAPAGGRAGARDGDEETFEVECRASGVTLDVTPGTSILDAAEAAGLPVASSCRDGICGTCETRVLDGTPDHRDFLLSEAEQAANTTMMICVSRCASDRLVLDM</sequence>
<keyword evidence="2" id="KW-0285">Flavoprotein</keyword>
<dbReference type="CDD" id="cd00207">
    <property type="entry name" value="fer2"/>
    <property type="match status" value="1"/>
</dbReference>
<dbReference type="GO" id="GO:0051537">
    <property type="term" value="F:2 iron, 2 sulfur cluster binding"/>
    <property type="evidence" value="ECO:0007669"/>
    <property type="project" value="UniProtKB-KW"/>
</dbReference>
<proteinExistence type="predicted"/>
<name>A0A367EQC4_9ACTN</name>
<dbReference type="SUPFAM" id="SSF63380">
    <property type="entry name" value="Riboflavin synthase domain-like"/>
    <property type="match status" value="1"/>
</dbReference>
<evidence type="ECO:0000256" key="3">
    <source>
        <dbReference type="ARBA" id="ARBA00022714"/>
    </source>
</evidence>
<dbReference type="PANTHER" id="PTHR47354:SF1">
    <property type="entry name" value="CARNITINE MONOOXYGENASE REDUCTASE SUBUNIT"/>
    <property type="match status" value="1"/>
</dbReference>
<dbReference type="EMBL" id="QOIM01000028">
    <property type="protein sequence ID" value="RCG20294.1"/>
    <property type="molecule type" value="Genomic_DNA"/>
</dbReference>
<dbReference type="SUPFAM" id="SSF52343">
    <property type="entry name" value="Ferredoxin reductase-like, C-terminal NADP-linked domain"/>
    <property type="match status" value="1"/>
</dbReference>
<feature type="domain" description="FAD-binding FR-type" evidence="9">
    <location>
        <begin position="15"/>
        <end position="116"/>
    </location>
</feature>
<evidence type="ECO:0000256" key="6">
    <source>
        <dbReference type="ARBA" id="ARBA00023004"/>
    </source>
</evidence>
<dbReference type="Gene3D" id="3.40.50.80">
    <property type="entry name" value="Nucleotide-binding domain of ferredoxin-NADP reductase (FNR) module"/>
    <property type="match status" value="1"/>
</dbReference>
<evidence type="ECO:0000256" key="1">
    <source>
        <dbReference type="ARBA" id="ARBA00001974"/>
    </source>
</evidence>
<keyword evidence="4" id="KW-0479">Metal-binding</keyword>
<dbReference type="InterPro" id="IPR001433">
    <property type="entry name" value="OxRdtase_FAD/NAD-bd"/>
</dbReference>
<dbReference type="InterPro" id="IPR001041">
    <property type="entry name" value="2Fe-2S_ferredoxin-type"/>
</dbReference>
<dbReference type="GO" id="GO:0046872">
    <property type="term" value="F:metal ion binding"/>
    <property type="evidence" value="ECO:0007669"/>
    <property type="project" value="UniProtKB-KW"/>
</dbReference>
<evidence type="ECO:0000256" key="2">
    <source>
        <dbReference type="ARBA" id="ARBA00022630"/>
    </source>
</evidence>
<dbReference type="OrthoDB" id="502624at2"/>
<protein>
    <submittedName>
        <fullName evidence="10">Oxidoreductase</fullName>
    </submittedName>
</protein>
<dbReference type="InterPro" id="IPR036010">
    <property type="entry name" value="2Fe-2S_ferredoxin-like_sf"/>
</dbReference>
<dbReference type="InterPro" id="IPR050415">
    <property type="entry name" value="MRET"/>
</dbReference>
<dbReference type="Gene3D" id="2.40.30.10">
    <property type="entry name" value="Translation factors"/>
    <property type="match status" value="1"/>
</dbReference>
<comment type="cofactor">
    <cofactor evidence="1">
        <name>FAD</name>
        <dbReference type="ChEBI" id="CHEBI:57692"/>
    </cofactor>
</comment>
<dbReference type="PRINTS" id="PR00409">
    <property type="entry name" value="PHDIOXRDTASE"/>
</dbReference>
<dbReference type="InterPro" id="IPR017927">
    <property type="entry name" value="FAD-bd_FR_type"/>
</dbReference>
<keyword evidence="7" id="KW-0411">Iron-sulfur</keyword>
<dbReference type="PANTHER" id="PTHR47354">
    <property type="entry name" value="NADH OXIDOREDUCTASE HCR"/>
    <property type="match status" value="1"/>
</dbReference>
<gene>
    <name evidence="10" type="ORF">DQ392_09880</name>
</gene>
<evidence type="ECO:0000313" key="11">
    <source>
        <dbReference type="Proteomes" id="UP000253507"/>
    </source>
</evidence>
<dbReference type="Pfam" id="PF00175">
    <property type="entry name" value="NAD_binding_1"/>
    <property type="match status" value="1"/>
</dbReference>
<accession>A0A367EQC4</accession>
<keyword evidence="6" id="KW-0408">Iron</keyword>
<evidence type="ECO:0000259" key="9">
    <source>
        <dbReference type="PROSITE" id="PS51384"/>
    </source>
</evidence>
<dbReference type="Pfam" id="PF00111">
    <property type="entry name" value="Fer2"/>
    <property type="match status" value="1"/>
</dbReference>
<dbReference type="RefSeq" id="WP_114015170.1">
    <property type="nucleotide sequence ID" value="NZ_QOIM01000028.1"/>
</dbReference>
<comment type="caution">
    <text evidence="10">The sequence shown here is derived from an EMBL/GenBank/DDBJ whole genome shotgun (WGS) entry which is preliminary data.</text>
</comment>
<keyword evidence="3" id="KW-0001">2Fe-2S</keyword>
<evidence type="ECO:0000256" key="4">
    <source>
        <dbReference type="ARBA" id="ARBA00022723"/>
    </source>
</evidence>
<evidence type="ECO:0000313" key="10">
    <source>
        <dbReference type="EMBL" id="RCG20294.1"/>
    </source>
</evidence>
<dbReference type="CDD" id="cd06185">
    <property type="entry name" value="PDR_like"/>
    <property type="match status" value="1"/>
</dbReference>
<dbReference type="PROSITE" id="PS51085">
    <property type="entry name" value="2FE2S_FER_2"/>
    <property type="match status" value="1"/>
</dbReference>
<dbReference type="AlphaFoldDB" id="A0A367EQC4"/>
<feature type="domain" description="2Fe-2S ferredoxin-type" evidence="8">
    <location>
        <begin position="241"/>
        <end position="328"/>
    </location>
</feature>
<dbReference type="Gene3D" id="3.10.20.30">
    <property type="match status" value="1"/>
</dbReference>
<dbReference type="Proteomes" id="UP000253507">
    <property type="component" value="Unassembled WGS sequence"/>
</dbReference>
<keyword evidence="11" id="KW-1185">Reference proteome</keyword>
<reference evidence="10 11" key="1">
    <citation type="submission" date="2018-06" db="EMBL/GenBank/DDBJ databases">
        <title>Streptomyces reniochalinae sp. nov. and Streptomyces diacarnus sp. nov. from marine sponges.</title>
        <authorList>
            <person name="Li L."/>
        </authorList>
    </citation>
    <scope>NUCLEOTIDE SEQUENCE [LARGE SCALE GENOMIC DNA]</scope>
    <source>
        <strain evidence="10 11">LHW50302</strain>
    </source>
</reference>
<keyword evidence="5" id="KW-0560">Oxidoreductase</keyword>
<dbReference type="InterPro" id="IPR006058">
    <property type="entry name" value="2Fe2S_fd_BS"/>
</dbReference>
<dbReference type="PROSITE" id="PS00197">
    <property type="entry name" value="2FE2S_FER_1"/>
    <property type="match status" value="1"/>
</dbReference>
<dbReference type="SUPFAM" id="SSF54292">
    <property type="entry name" value="2Fe-2S ferredoxin-like"/>
    <property type="match status" value="1"/>
</dbReference>
<dbReference type="InterPro" id="IPR017938">
    <property type="entry name" value="Riboflavin_synthase-like_b-brl"/>
</dbReference>
<evidence type="ECO:0000256" key="5">
    <source>
        <dbReference type="ARBA" id="ARBA00023002"/>
    </source>
</evidence>
<evidence type="ECO:0000256" key="7">
    <source>
        <dbReference type="ARBA" id="ARBA00023014"/>
    </source>
</evidence>
<dbReference type="PROSITE" id="PS51384">
    <property type="entry name" value="FAD_FR"/>
    <property type="match status" value="1"/>
</dbReference>
<organism evidence="10 11">
    <name type="scientific">Streptomyces reniochalinae</name>
    <dbReference type="NCBI Taxonomy" id="2250578"/>
    <lineage>
        <taxon>Bacteria</taxon>
        <taxon>Bacillati</taxon>
        <taxon>Actinomycetota</taxon>
        <taxon>Actinomycetes</taxon>
        <taxon>Kitasatosporales</taxon>
        <taxon>Streptomycetaceae</taxon>
        <taxon>Streptomyces</taxon>
    </lineage>
</organism>